<gene>
    <name evidence="7" type="ORF">BW733_09255</name>
</gene>
<evidence type="ECO:0000256" key="4">
    <source>
        <dbReference type="ARBA" id="ARBA00023136"/>
    </source>
</evidence>
<evidence type="ECO:0000256" key="2">
    <source>
        <dbReference type="ARBA" id="ARBA00022692"/>
    </source>
</evidence>
<evidence type="ECO:0000259" key="6">
    <source>
        <dbReference type="PROSITE" id="PS50850"/>
    </source>
</evidence>
<keyword evidence="3 5" id="KW-1133">Transmembrane helix</keyword>
<dbReference type="Gene3D" id="1.20.1250.20">
    <property type="entry name" value="MFS general substrate transporter like domains"/>
    <property type="match status" value="2"/>
</dbReference>
<dbReference type="EMBL" id="CP019607">
    <property type="protein sequence ID" value="AQP50986.1"/>
    <property type="molecule type" value="Genomic_DNA"/>
</dbReference>
<feature type="transmembrane region" description="Helical" evidence="5">
    <location>
        <begin position="141"/>
        <end position="164"/>
    </location>
</feature>
<dbReference type="Proteomes" id="UP000188235">
    <property type="component" value="Chromosome"/>
</dbReference>
<feature type="transmembrane region" description="Helical" evidence="5">
    <location>
        <begin position="265"/>
        <end position="286"/>
    </location>
</feature>
<evidence type="ECO:0000256" key="1">
    <source>
        <dbReference type="ARBA" id="ARBA00004651"/>
    </source>
</evidence>
<comment type="subcellular location">
    <subcellularLocation>
        <location evidence="1">Cell membrane</location>
        <topology evidence="1">Multi-pass membrane protein</topology>
    </subcellularLocation>
</comment>
<dbReference type="InterPro" id="IPR036259">
    <property type="entry name" value="MFS_trans_sf"/>
</dbReference>
<dbReference type="PROSITE" id="PS50850">
    <property type="entry name" value="MFS"/>
    <property type="match status" value="1"/>
</dbReference>
<reference evidence="7 8" key="1">
    <citation type="journal article" date="2008" name="Int. J. Syst. Evol. Microbiol.">
        <title>Tessaracoccus flavescens sp. nov., isolated from marine sediment.</title>
        <authorList>
            <person name="Lee D.W."/>
            <person name="Lee S.D."/>
        </authorList>
    </citation>
    <scope>NUCLEOTIDE SEQUENCE [LARGE SCALE GENOMIC DNA]</scope>
    <source>
        <strain evidence="7 8">SST-39T</strain>
    </source>
</reference>
<protein>
    <recommendedName>
        <fullName evidence="6">Major facilitator superfamily (MFS) profile domain-containing protein</fullName>
    </recommendedName>
</protein>
<dbReference type="KEGG" id="tfa:BW733_09255"/>
<dbReference type="InterPro" id="IPR020846">
    <property type="entry name" value="MFS_dom"/>
</dbReference>
<evidence type="ECO:0000256" key="3">
    <source>
        <dbReference type="ARBA" id="ARBA00022989"/>
    </source>
</evidence>
<evidence type="ECO:0000313" key="8">
    <source>
        <dbReference type="Proteomes" id="UP000188235"/>
    </source>
</evidence>
<feature type="transmembrane region" description="Helical" evidence="5">
    <location>
        <begin position="54"/>
        <end position="78"/>
    </location>
</feature>
<dbReference type="InterPro" id="IPR011701">
    <property type="entry name" value="MFS"/>
</dbReference>
<dbReference type="PANTHER" id="PTHR11360">
    <property type="entry name" value="MONOCARBOXYLATE TRANSPORTER"/>
    <property type="match status" value="1"/>
</dbReference>
<keyword evidence="4 5" id="KW-0472">Membrane</keyword>
<proteinExistence type="predicted"/>
<dbReference type="Pfam" id="PF07690">
    <property type="entry name" value="MFS_1"/>
    <property type="match status" value="1"/>
</dbReference>
<organism evidence="7 8">
    <name type="scientific">Tessaracoccus flavescens</name>
    <dbReference type="NCBI Taxonomy" id="399497"/>
    <lineage>
        <taxon>Bacteria</taxon>
        <taxon>Bacillati</taxon>
        <taxon>Actinomycetota</taxon>
        <taxon>Actinomycetes</taxon>
        <taxon>Propionibacteriales</taxon>
        <taxon>Propionibacteriaceae</taxon>
        <taxon>Tessaracoccus</taxon>
    </lineage>
</organism>
<dbReference type="OrthoDB" id="4332123at2"/>
<dbReference type="SUPFAM" id="SSF103473">
    <property type="entry name" value="MFS general substrate transporter"/>
    <property type="match status" value="1"/>
</dbReference>
<dbReference type="PANTHER" id="PTHR11360:SF284">
    <property type="entry name" value="EG:103B4.3 PROTEIN-RELATED"/>
    <property type="match status" value="1"/>
</dbReference>
<dbReference type="InterPro" id="IPR050327">
    <property type="entry name" value="Proton-linked_MCT"/>
</dbReference>
<keyword evidence="2 5" id="KW-0812">Transmembrane</keyword>
<feature type="transmembrane region" description="Helical" evidence="5">
    <location>
        <begin position="230"/>
        <end position="253"/>
    </location>
</feature>
<dbReference type="GO" id="GO:0005886">
    <property type="term" value="C:plasma membrane"/>
    <property type="evidence" value="ECO:0007669"/>
    <property type="project" value="UniProtKB-SubCell"/>
</dbReference>
<feature type="transmembrane region" description="Helical" evidence="5">
    <location>
        <begin position="12"/>
        <end position="34"/>
    </location>
</feature>
<name>A0A1Q2CXZ3_9ACTN</name>
<feature type="transmembrane region" description="Helical" evidence="5">
    <location>
        <begin position="85"/>
        <end position="103"/>
    </location>
</feature>
<feature type="transmembrane region" description="Helical" evidence="5">
    <location>
        <begin position="354"/>
        <end position="382"/>
    </location>
</feature>
<feature type="transmembrane region" description="Helical" evidence="5">
    <location>
        <begin position="170"/>
        <end position="194"/>
    </location>
</feature>
<evidence type="ECO:0000313" key="7">
    <source>
        <dbReference type="EMBL" id="AQP50986.1"/>
    </source>
</evidence>
<feature type="transmembrane region" description="Helical" evidence="5">
    <location>
        <begin position="394"/>
        <end position="412"/>
    </location>
</feature>
<feature type="transmembrane region" description="Helical" evidence="5">
    <location>
        <begin position="109"/>
        <end position="129"/>
    </location>
</feature>
<sequence>MVAPGGDVSNNGYGRAAWVVWGVGLFAYAVVVMHRTSLGVAGLEAADHFNTTPGVISTFVVLQLATYAIAQVPVGLLLDRFGSRILLTAGVLLAGGGQVLLAFAEDLPLAYAARLLLGVGDACIFNSVLRLLPRWFDARRVPVLSQVTGMFAAIGQIAAVGVVLPLIQGYGWTTGLLIASTTCVVSAVASAVFVRNSPRGEPTAVVADPLREIPRNILGVTKHPATQLGFWIHFTSGFSMNTFLFMWGMPYLIVGQGLSQLEASGLFTLLSVASMVAGPIVGALTARHPLRRSNLALIVIGSLIVAWTLVLAWPGKAPALLLFVLVIVIAVNGPGTGIGFDFPRTNLPVTRLGAANGVVIAGGFTGGTVLILVMGVFLDWIAGGEQYTAQDLRWAWMLQAPFFAIGIAGILLSRRRLRALMAAQGVIVPSWREVVERIRRSRGSAG</sequence>
<dbReference type="STRING" id="399497.BW733_09255"/>
<feature type="transmembrane region" description="Helical" evidence="5">
    <location>
        <begin position="319"/>
        <end position="342"/>
    </location>
</feature>
<accession>A0A1Q2CXZ3</accession>
<dbReference type="AlphaFoldDB" id="A0A1Q2CXZ3"/>
<feature type="transmembrane region" description="Helical" evidence="5">
    <location>
        <begin position="295"/>
        <end position="313"/>
    </location>
</feature>
<dbReference type="GO" id="GO:0022857">
    <property type="term" value="F:transmembrane transporter activity"/>
    <property type="evidence" value="ECO:0007669"/>
    <property type="project" value="InterPro"/>
</dbReference>
<dbReference type="CDD" id="cd06174">
    <property type="entry name" value="MFS"/>
    <property type="match status" value="1"/>
</dbReference>
<evidence type="ECO:0000256" key="5">
    <source>
        <dbReference type="SAM" id="Phobius"/>
    </source>
</evidence>
<keyword evidence="8" id="KW-1185">Reference proteome</keyword>
<feature type="domain" description="Major facilitator superfamily (MFS) profile" evidence="6">
    <location>
        <begin position="15"/>
        <end position="418"/>
    </location>
</feature>